<dbReference type="HOGENOM" id="CLU_2666658_0_0_12"/>
<name>H2CEQ3_9LEPT</name>
<dbReference type="EMBL" id="JH597773">
    <property type="protein sequence ID" value="EHQ06665.1"/>
    <property type="molecule type" value="Genomic_DNA"/>
</dbReference>
<keyword evidence="2" id="KW-1185">Reference proteome</keyword>
<proteinExistence type="predicted"/>
<dbReference type="STRING" id="183.GCA_002009735_03168"/>
<accession>H2CEQ3</accession>
<evidence type="ECO:0000313" key="1">
    <source>
        <dbReference type="EMBL" id="EHQ06665.1"/>
    </source>
</evidence>
<protein>
    <submittedName>
        <fullName evidence="1">Uncharacterized protein</fullName>
    </submittedName>
</protein>
<sequence>MPVLDFLTLCMKYTIWRVTPAGDGFPLSNMGVTSMKERALEKSRALNQKLRASEPESEERFIVRDEKGREVRDII</sequence>
<dbReference type="AlphaFoldDB" id="H2CEQ3"/>
<organism evidence="1 2">
    <name type="scientific">Leptonema illini DSM 21528</name>
    <dbReference type="NCBI Taxonomy" id="929563"/>
    <lineage>
        <taxon>Bacteria</taxon>
        <taxon>Pseudomonadati</taxon>
        <taxon>Spirochaetota</taxon>
        <taxon>Spirochaetia</taxon>
        <taxon>Leptospirales</taxon>
        <taxon>Leptospiraceae</taxon>
        <taxon>Leptonema</taxon>
    </lineage>
</organism>
<dbReference type="Proteomes" id="UP000005737">
    <property type="component" value="Unassembled WGS sequence"/>
</dbReference>
<gene>
    <name evidence="1" type="ORF">Lepil_1984</name>
</gene>
<reference evidence="1 2" key="1">
    <citation type="submission" date="2011-10" db="EMBL/GenBank/DDBJ databases">
        <title>The Improved High-Quality Draft genome of Leptonema illini DSM 21528.</title>
        <authorList>
            <consortium name="US DOE Joint Genome Institute (JGI-PGF)"/>
            <person name="Lucas S."/>
            <person name="Copeland A."/>
            <person name="Lapidus A."/>
            <person name="Glavina del Rio T."/>
            <person name="Dalin E."/>
            <person name="Tice H."/>
            <person name="Bruce D."/>
            <person name="Goodwin L."/>
            <person name="Pitluck S."/>
            <person name="Peters L."/>
            <person name="Mikhailova N."/>
            <person name="Held B."/>
            <person name="Kyrpides N."/>
            <person name="Mavromatis K."/>
            <person name="Ivanova N."/>
            <person name="Markowitz V."/>
            <person name="Cheng J.-F."/>
            <person name="Hugenholtz P."/>
            <person name="Woyke T."/>
            <person name="Wu D."/>
            <person name="Gronow S."/>
            <person name="Wellnitz S."/>
            <person name="Brambilla E.-M."/>
            <person name="Klenk H.-P."/>
            <person name="Eisen J.A."/>
        </authorList>
    </citation>
    <scope>NUCLEOTIDE SEQUENCE [LARGE SCALE GENOMIC DNA]</scope>
    <source>
        <strain evidence="1 2">DSM 21528</strain>
    </source>
</reference>
<evidence type="ECO:0000313" key="2">
    <source>
        <dbReference type="Proteomes" id="UP000005737"/>
    </source>
</evidence>